<comment type="caution">
    <text evidence="1">The sequence shown here is derived from an EMBL/GenBank/DDBJ whole genome shotgun (WGS) entry which is preliminary data.</text>
</comment>
<keyword evidence="2" id="KW-1185">Reference proteome</keyword>
<evidence type="ECO:0000313" key="1">
    <source>
        <dbReference type="EMBL" id="MCW7552890.1"/>
    </source>
</evidence>
<dbReference type="Proteomes" id="UP001209854">
    <property type="component" value="Unassembled WGS sequence"/>
</dbReference>
<dbReference type="EMBL" id="JAPFCC010000001">
    <property type="protein sequence ID" value="MCW7552890.1"/>
    <property type="molecule type" value="Genomic_DNA"/>
</dbReference>
<protein>
    <submittedName>
        <fullName evidence="1">Helix-turn-helix domain-containing protein</fullName>
    </submittedName>
</protein>
<name>A0ABT3MU30_9GAMM</name>
<dbReference type="RefSeq" id="WP_262567794.1">
    <property type="nucleotide sequence ID" value="NZ_JAPFCC010000001.1"/>
</dbReference>
<proteinExistence type="predicted"/>
<sequence length="112" mass="12465">MSFDDNRLQPNSLLTICDAADLLNVSISYMKTLFESGAIQCVSENDEVRVQYQALIDYKLTIDAKRLAALDELSALFQLRDKVDAGDDSGQVVELDADRFLTKQRSAKSSDV</sequence>
<gene>
    <name evidence="1" type="ORF">NX722_09590</name>
</gene>
<evidence type="ECO:0000313" key="2">
    <source>
        <dbReference type="Proteomes" id="UP001209854"/>
    </source>
</evidence>
<organism evidence="1 2">
    <name type="scientific">Endozoicomonas gorgoniicola</name>
    <dbReference type="NCBI Taxonomy" id="1234144"/>
    <lineage>
        <taxon>Bacteria</taxon>
        <taxon>Pseudomonadati</taxon>
        <taxon>Pseudomonadota</taxon>
        <taxon>Gammaproteobacteria</taxon>
        <taxon>Oceanospirillales</taxon>
        <taxon>Endozoicomonadaceae</taxon>
        <taxon>Endozoicomonas</taxon>
    </lineage>
</organism>
<reference evidence="1 2" key="1">
    <citation type="submission" date="2022-10" db="EMBL/GenBank/DDBJ databases">
        <title>High-quality genome sequences of two octocoral-associated bacteria, Endozoicomonas euniceicola EF212 and Endozoicomonas gorgoniicola PS125.</title>
        <authorList>
            <person name="Chiou Y.-J."/>
            <person name="Chen Y.-H."/>
        </authorList>
    </citation>
    <scope>NUCLEOTIDE SEQUENCE [LARGE SCALE GENOMIC DNA]</scope>
    <source>
        <strain evidence="1 2">PS125</strain>
    </source>
</reference>
<accession>A0ABT3MU30</accession>